<evidence type="ECO:0000256" key="5">
    <source>
        <dbReference type="ARBA" id="ARBA00023136"/>
    </source>
</evidence>
<evidence type="ECO:0000256" key="6">
    <source>
        <dbReference type="SAM" id="Phobius"/>
    </source>
</evidence>
<reference evidence="8 9" key="1">
    <citation type="submission" date="2023-11" db="EMBL/GenBank/DDBJ databases">
        <title>Lentzea sokolovensis, sp. nov., Lentzea kristufkii, sp. nov., and Lentzea miocenensis, sp. nov., rare actinobacteria from Sokolov Coal Basin, Miocene lacustrine sediment, Czech Republic.</title>
        <authorList>
            <person name="Lara A."/>
            <person name="Kotroba L."/>
            <person name="Nouioui I."/>
            <person name="Neumann-Schaal M."/>
            <person name="Mast Y."/>
            <person name="Chronakova A."/>
        </authorList>
    </citation>
    <scope>NUCLEOTIDE SEQUENCE [LARGE SCALE GENOMIC DNA]</scope>
    <source>
        <strain evidence="8 9">BCCO 10_0856</strain>
    </source>
</reference>
<evidence type="ECO:0000313" key="8">
    <source>
        <dbReference type="EMBL" id="MDX8035215.1"/>
    </source>
</evidence>
<evidence type="ECO:0000256" key="3">
    <source>
        <dbReference type="ARBA" id="ARBA00022692"/>
    </source>
</evidence>
<feature type="transmembrane region" description="Helical" evidence="6">
    <location>
        <begin position="159"/>
        <end position="178"/>
    </location>
</feature>
<dbReference type="InterPro" id="IPR011701">
    <property type="entry name" value="MFS"/>
</dbReference>
<keyword evidence="3 6" id="KW-0812">Transmembrane</keyword>
<reference evidence="8 9" key="2">
    <citation type="submission" date="2023-11" db="EMBL/GenBank/DDBJ databases">
        <authorList>
            <person name="Lara A.C."/>
            <person name="Chronakova A."/>
        </authorList>
    </citation>
    <scope>NUCLEOTIDE SEQUENCE [LARGE SCALE GENOMIC DNA]</scope>
    <source>
        <strain evidence="8 9">BCCO 10_0856</strain>
    </source>
</reference>
<feature type="transmembrane region" description="Helical" evidence="6">
    <location>
        <begin position="270"/>
        <end position="287"/>
    </location>
</feature>
<feature type="transmembrane region" description="Helical" evidence="6">
    <location>
        <begin position="331"/>
        <end position="355"/>
    </location>
</feature>
<feature type="transmembrane region" description="Helical" evidence="6">
    <location>
        <begin position="206"/>
        <end position="226"/>
    </location>
</feature>
<dbReference type="InterPro" id="IPR036259">
    <property type="entry name" value="MFS_trans_sf"/>
</dbReference>
<evidence type="ECO:0000256" key="1">
    <source>
        <dbReference type="ARBA" id="ARBA00004651"/>
    </source>
</evidence>
<keyword evidence="9" id="KW-1185">Reference proteome</keyword>
<organism evidence="8 9">
    <name type="scientific">Lentzea miocenica</name>
    <dbReference type="NCBI Taxonomy" id="3095431"/>
    <lineage>
        <taxon>Bacteria</taxon>
        <taxon>Bacillati</taxon>
        <taxon>Actinomycetota</taxon>
        <taxon>Actinomycetes</taxon>
        <taxon>Pseudonocardiales</taxon>
        <taxon>Pseudonocardiaceae</taxon>
        <taxon>Lentzea</taxon>
    </lineage>
</organism>
<evidence type="ECO:0000256" key="4">
    <source>
        <dbReference type="ARBA" id="ARBA00022989"/>
    </source>
</evidence>
<proteinExistence type="predicted"/>
<comment type="subcellular location">
    <subcellularLocation>
        <location evidence="1">Cell membrane</location>
        <topology evidence="1">Multi-pass membrane protein</topology>
    </subcellularLocation>
</comment>
<feature type="domain" description="Major facilitator superfamily (MFS) profile" evidence="7">
    <location>
        <begin position="1"/>
        <end position="183"/>
    </location>
</feature>
<dbReference type="SUPFAM" id="SSF103473">
    <property type="entry name" value="MFS general substrate transporter"/>
    <property type="match status" value="1"/>
</dbReference>
<dbReference type="PANTHER" id="PTHR23513">
    <property type="entry name" value="INTEGRAL MEMBRANE EFFLUX PROTEIN-RELATED"/>
    <property type="match status" value="1"/>
</dbReference>
<protein>
    <submittedName>
        <fullName evidence="8">MFS transporter</fullName>
    </submittedName>
</protein>
<feature type="transmembrane region" description="Helical" evidence="6">
    <location>
        <begin position="241"/>
        <end position="258"/>
    </location>
</feature>
<keyword evidence="2" id="KW-1003">Cell membrane</keyword>
<feature type="transmembrane region" description="Helical" evidence="6">
    <location>
        <begin position="38"/>
        <end position="62"/>
    </location>
</feature>
<evidence type="ECO:0000259" key="7">
    <source>
        <dbReference type="PROSITE" id="PS50850"/>
    </source>
</evidence>
<dbReference type="EMBL" id="JAXAVW010000032">
    <property type="protein sequence ID" value="MDX8035215.1"/>
    <property type="molecule type" value="Genomic_DNA"/>
</dbReference>
<dbReference type="PROSITE" id="PS50850">
    <property type="entry name" value="MFS"/>
    <property type="match status" value="2"/>
</dbReference>
<dbReference type="Proteomes" id="UP001285521">
    <property type="component" value="Unassembled WGS sequence"/>
</dbReference>
<feature type="transmembrane region" description="Helical" evidence="6">
    <location>
        <begin position="361"/>
        <end position="381"/>
    </location>
</feature>
<feature type="transmembrane region" description="Helical" evidence="6">
    <location>
        <begin position="7"/>
        <end position="32"/>
    </location>
</feature>
<feature type="domain" description="Major facilitator superfamily (MFS) profile" evidence="7">
    <location>
        <begin position="206"/>
        <end position="405"/>
    </location>
</feature>
<dbReference type="PANTHER" id="PTHR23513:SF18">
    <property type="entry name" value="INTEGRAL MEMBRANE PROTEIN"/>
    <property type="match status" value="1"/>
</dbReference>
<keyword evidence="4 6" id="KW-1133">Transmembrane helix</keyword>
<dbReference type="Gene3D" id="1.20.1250.20">
    <property type="entry name" value="MFS general substrate transporter like domains"/>
    <property type="match status" value="1"/>
</dbReference>
<keyword evidence="5 6" id="KW-0472">Membrane</keyword>
<gene>
    <name evidence="8" type="ORF">SK803_33805</name>
</gene>
<evidence type="ECO:0000256" key="2">
    <source>
        <dbReference type="ARBA" id="ARBA00022475"/>
    </source>
</evidence>
<dbReference type="Pfam" id="PF07690">
    <property type="entry name" value="MFS_1"/>
    <property type="match status" value="1"/>
</dbReference>
<name>A0ABU4TAU3_9PSEU</name>
<sequence length="405" mass="41788">MRGNRDLRLLAFGAAVSEFGNSLSLLVLLFWATPITSLLVAAILVAELLPLVLGAPLAGLLVDRLPNRRLLIIALLGQGLAIAAIAPLMGQPVFVVALVFLSGCGRAVAMPSTSALVPHIAGEEEATRGYAWLGTARSVGNIAGVTGGALLAGIFGHPAALLVDGATFFVYAGLLTFVRSERRPSGEHKARPSALSGIRHVRRDPVLFAAIIGLALVAGAVVVINVADPAFVRYVLHGDEFVLGAMQACWMVGMLFGNRLAARLRTVPEVAYALAISGIVTGIAVLIPATFPFVVAAGIGWLIGGVMNGVGNVTMNAIVRLRTPEEMRGRAFAAAGSMVIGANLLGTAAAGGLLLVMGPRAVFALGGTGALLSGVACLVFVHRALRRQAASCDVDRYQDTVSPSP</sequence>
<accession>A0ABU4TAU3</accession>
<dbReference type="CDD" id="cd06173">
    <property type="entry name" value="MFS_MefA_like"/>
    <property type="match status" value="1"/>
</dbReference>
<evidence type="ECO:0000313" key="9">
    <source>
        <dbReference type="Proteomes" id="UP001285521"/>
    </source>
</evidence>
<dbReference type="InterPro" id="IPR020846">
    <property type="entry name" value="MFS_dom"/>
</dbReference>
<feature type="transmembrane region" description="Helical" evidence="6">
    <location>
        <begin position="69"/>
        <end position="88"/>
    </location>
</feature>
<dbReference type="RefSeq" id="WP_319970242.1">
    <property type="nucleotide sequence ID" value="NZ_JAXAVW010000032.1"/>
</dbReference>
<comment type="caution">
    <text evidence="8">The sequence shown here is derived from an EMBL/GenBank/DDBJ whole genome shotgun (WGS) entry which is preliminary data.</text>
</comment>
<feature type="transmembrane region" description="Helical" evidence="6">
    <location>
        <begin position="293"/>
        <end position="319"/>
    </location>
</feature>